<feature type="transmembrane region" description="Helical" evidence="6">
    <location>
        <begin position="90"/>
        <end position="112"/>
    </location>
</feature>
<dbReference type="PANTHER" id="PTHR23112">
    <property type="entry name" value="G PROTEIN-COUPLED RECEPTOR 157-RELATED"/>
    <property type="match status" value="1"/>
</dbReference>
<evidence type="ECO:0000313" key="7">
    <source>
        <dbReference type="EMBL" id="CAJ1954854.1"/>
    </source>
</evidence>
<feature type="transmembrane region" description="Helical" evidence="6">
    <location>
        <begin position="9"/>
        <end position="31"/>
    </location>
</feature>
<feature type="transmembrane region" description="Helical" evidence="6">
    <location>
        <begin position="196"/>
        <end position="218"/>
    </location>
</feature>
<dbReference type="SUPFAM" id="SSF81321">
    <property type="entry name" value="Family A G protein-coupled receptor-like"/>
    <property type="match status" value="1"/>
</dbReference>
<gene>
    <name evidence="7" type="ORF">CYCCA115_LOCUS15446</name>
</gene>
<reference evidence="7" key="1">
    <citation type="submission" date="2023-08" db="EMBL/GenBank/DDBJ databases">
        <authorList>
            <person name="Audoor S."/>
            <person name="Bilcke G."/>
        </authorList>
    </citation>
    <scope>NUCLEOTIDE SEQUENCE</scope>
</reference>
<proteinExistence type="predicted"/>
<comment type="subcellular location">
    <subcellularLocation>
        <location evidence="1">Membrane</location>
        <topology evidence="1">Multi-pass membrane protein</topology>
    </subcellularLocation>
</comment>
<name>A0AAD2FWN6_9STRA</name>
<keyword evidence="2 6" id="KW-0812">Transmembrane</keyword>
<dbReference type="GO" id="GO:0007189">
    <property type="term" value="P:adenylate cyclase-activating G protein-coupled receptor signaling pathway"/>
    <property type="evidence" value="ECO:0007669"/>
    <property type="project" value="TreeGrafter"/>
</dbReference>
<feature type="compositionally biased region" description="Basic and acidic residues" evidence="5">
    <location>
        <begin position="316"/>
        <end position="335"/>
    </location>
</feature>
<accession>A0AAD2FWN6</accession>
<feature type="compositionally biased region" description="Acidic residues" evidence="5">
    <location>
        <begin position="302"/>
        <end position="315"/>
    </location>
</feature>
<organism evidence="7 8">
    <name type="scientific">Cylindrotheca closterium</name>
    <dbReference type="NCBI Taxonomy" id="2856"/>
    <lineage>
        <taxon>Eukaryota</taxon>
        <taxon>Sar</taxon>
        <taxon>Stramenopiles</taxon>
        <taxon>Ochrophyta</taxon>
        <taxon>Bacillariophyta</taxon>
        <taxon>Bacillariophyceae</taxon>
        <taxon>Bacillariophycidae</taxon>
        <taxon>Bacillariales</taxon>
        <taxon>Bacillariaceae</taxon>
        <taxon>Cylindrotheca</taxon>
    </lineage>
</organism>
<evidence type="ECO:0000256" key="6">
    <source>
        <dbReference type="SAM" id="Phobius"/>
    </source>
</evidence>
<evidence type="ECO:0000313" key="8">
    <source>
        <dbReference type="Proteomes" id="UP001295423"/>
    </source>
</evidence>
<feature type="region of interest" description="Disordered" evidence="5">
    <location>
        <begin position="359"/>
        <end position="408"/>
    </location>
</feature>
<evidence type="ECO:0000256" key="3">
    <source>
        <dbReference type="ARBA" id="ARBA00022989"/>
    </source>
</evidence>
<dbReference type="EMBL" id="CAKOGP040001870">
    <property type="protein sequence ID" value="CAJ1954854.1"/>
    <property type="molecule type" value="Genomic_DNA"/>
</dbReference>
<dbReference type="Proteomes" id="UP001295423">
    <property type="component" value="Unassembled WGS sequence"/>
</dbReference>
<feature type="compositionally biased region" description="Low complexity" evidence="5">
    <location>
        <begin position="276"/>
        <end position="286"/>
    </location>
</feature>
<dbReference type="PANTHER" id="PTHR23112:SF0">
    <property type="entry name" value="TRANSMEMBRANE PROTEIN 116"/>
    <property type="match status" value="1"/>
</dbReference>
<evidence type="ECO:0000256" key="1">
    <source>
        <dbReference type="ARBA" id="ARBA00004141"/>
    </source>
</evidence>
<keyword evidence="4 6" id="KW-0472">Membrane</keyword>
<evidence type="ECO:0008006" key="9">
    <source>
        <dbReference type="Google" id="ProtNLM"/>
    </source>
</evidence>
<comment type="caution">
    <text evidence="7">The sequence shown here is derived from an EMBL/GenBank/DDBJ whole genome shotgun (WGS) entry which is preliminary data.</text>
</comment>
<evidence type="ECO:0000256" key="4">
    <source>
        <dbReference type="ARBA" id="ARBA00023136"/>
    </source>
</evidence>
<feature type="region of interest" description="Disordered" evidence="5">
    <location>
        <begin position="254"/>
        <end position="340"/>
    </location>
</feature>
<dbReference type="GO" id="GO:0005886">
    <property type="term" value="C:plasma membrane"/>
    <property type="evidence" value="ECO:0007669"/>
    <property type="project" value="TreeGrafter"/>
</dbReference>
<evidence type="ECO:0000256" key="5">
    <source>
        <dbReference type="SAM" id="MobiDB-lite"/>
    </source>
</evidence>
<protein>
    <recommendedName>
        <fullName evidence="9">G-protein coupled receptors family 2 profile 2 domain-containing protein</fullName>
    </recommendedName>
</protein>
<evidence type="ECO:0000256" key="2">
    <source>
        <dbReference type="ARBA" id="ARBA00022692"/>
    </source>
</evidence>
<dbReference type="Gene3D" id="1.20.1070.10">
    <property type="entry name" value="Rhodopsin 7-helix transmembrane proteins"/>
    <property type="match status" value="1"/>
</dbReference>
<keyword evidence="3 6" id="KW-1133">Transmembrane helix</keyword>
<feature type="transmembrane region" description="Helical" evidence="6">
    <location>
        <begin position="133"/>
        <end position="152"/>
    </location>
</feature>
<keyword evidence="8" id="KW-1185">Reference proteome</keyword>
<dbReference type="AlphaFoldDB" id="A0AAD2FWN6"/>
<sequence>MALSRQQRVWLAILPKISSVFSLFGSLWIIIEVTTEGRKIQNPYHRLLLAMSIYDTLESFWNFGSTWPIVEGSPDIIWAMGNVSTCEAQGFFLTLSVAVPIYNAMLSIYYILVINYRYTNTQLRRRVEPIMHLIAFFWSFGTASYSAATGLFNNANLWCWIAPLPLDCKDTITYGTVEEGNDNPCIRGDNVWIYRFGFYFIPLWSCIFFATACTLWVYRYVYNTDKRTLAYRRPETAGRHTSWWSNNGETSRKSKIHEASSTLRSSDKSKTPSVDSGGNQSQSSSSIGKRIDLSGSVRDVYPDDSEDDDEYLEDLNDGKDKKDTQKCEHDDKSVDSKSTLDSIDEEKVFREIDVLVASNRGDYGPNDEEEEKREESYAFGDLNDSNSGDEDEDEDPRLTNSTKSETRKNTIRAKVDEWKNRRVQYAEDMPRTYEVFKQACYYLGAFYCTHVWSTSNRIVQTIMGGGTVFPLIACHSFFDPLQGFLNYLVYQRPRIQQLRKKHPEMSWWGVMVESLRFSFMDDASRRGSKSFGSKSFGE</sequence>
<dbReference type="GO" id="GO:0004930">
    <property type="term" value="F:G protein-coupled receptor activity"/>
    <property type="evidence" value="ECO:0007669"/>
    <property type="project" value="TreeGrafter"/>
</dbReference>